<dbReference type="HOGENOM" id="CLU_121514_3_1_1"/>
<proteinExistence type="predicted"/>
<keyword evidence="3" id="KW-1185">Reference proteome</keyword>
<dbReference type="OMA" id="DHDAHMK"/>
<gene>
    <name evidence="2" type="ORF">EV44_g3281</name>
</gene>
<feature type="compositionally biased region" description="Basic and acidic residues" evidence="1">
    <location>
        <begin position="83"/>
        <end position="105"/>
    </location>
</feature>
<accession>A0A0B1PAN5</accession>
<feature type="region of interest" description="Disordered" evidence="1">
    <location>
        <begin position="40"/>
        <end position="105"/>
    </location>
</feature>
<dbReference type="Proteomes" id="UP000030854">
    <property type="component" value="Unassembled WGS sequence"/>
</dbReference>
<dbReference type="AlphaFoldDB" id="A0A0B1PAN5"/>
<name>A0A0B1PAN5_UNCNE</name>
<evidence type="ECO:0008006" key="4">
    <source>
        <dbReference type="Google" id="ProtNLM"/>
    </source>
</evidence>
<reference evidence="2 3" key="1">
    <citation type="journal article" date="2014" name="BMC Genomics">
        <title>Adaptive genomic structural variation in the grape powdery mildew pathogen, Erysiphe necator.</title>
        <authorList>
            <person name="Jones L."/>
            <person name="Riaz S."/>
            <person name="Morales-Cruz A."/>
            <person name="Amrine K.C."/>
            <person name="McGuire B."/>
            <person name="Gubler W.D."/>
            <person name="Walker M.A."/>
            <person name="Cantu D."/>
        </authorList>
    </citation>
    <scope>NUCLEOTIDE SEQUENCE [LARGE SCALE GENOMIC DNA]</scope>
    <source>
        <strain evidence="3">c</strain>
    </source>
</reference>
<dbReference type="OrthoDB" id="529205at2759"/>
<protein>
    <recommendedName>
        <fullName evidence="4">Mitochondrial carrier protein pet8 protein</fullName>
    </recommendedName>
</protein>
<evidence type="ECO:0000313" key="3">
    <source>
        <dbReference type="Proteomes" id="UP000030854"/>
    </source>
</evidence>
<feature type="compositionally biased region" description="Basic and acidic residues" evidence="1">
    <location>
        <begin position="48"/>
        <end position="70"/>
    </location>
</feature>
<dbReference type="EMBL" id="JNVN01001269">
    <property type="protein sequence ID" value="KHJ33724.1"/>
    <property type="molecule type" value="Genomic_DNA"/>
</dbReference>
<organism evidence="2 3">
    <name type="scientific">Uncinula necator</name>
    <name type="common">Grape powdery mildew</name>
    <dbReference type="NCBI Taxonomy" id="52586"/>
    <lineage>
        <taxon>Eukaryota</taxon>
        <taxon>Fungi</taxon>
        <taxon>Dikarya</taxon>
        <taxon>Ascomycota</taxon>
        <taxon>Pezizomycotina</taxon>
        <taxon>Leotiomycetes</taxon>
        <taxon>Erysiphales</taxon>
        <taxon>Erysiphaceae</taxon>
        <taxon>Erysiphe</taxon>
    </lineage>
</organism>
<comment type="caution">
    <text evidence="2">The sequence shown here is derived from an EMBL/GenBank/DDBJ whole genome shotgun (WGS) entry which is preliminary data.</text>
</comment>
<evidence type="ECO:0000256" key="1">
    <source>
        <dbReference type="SAM" id="MobiDB-lite"/>
    </source>
</evidence>
<sequence length="105" mass="12064">MSSPYLITKSSKLFLTRYIPKTHRSLTTSSLRFLKESVRDTPGQASEYEIHKQDALKKQKEGKGHWKAELASDSEEAIAAERTQQDESLHELQKRTASHAEDKHR</sequence>
<evidence type="ECO:0000313" key="2">
    <source>
        <dbReference type="EMBL" id="KHJ33724.1"/>
    </source>
</evidence>